<dbReference type="PANTHER" id="PTHR12298">
    <property type="entry name" value="PCDC2 PROGRAMMED CELL DEATH PROTEIN 2 -RELATED"/>
    <property type="match status" value="1"/>
</dbReference>
<organism evidence="3 4">
    <name type="scientific">Symbiochloris irregularis</name>
    <dbReference type="NCBI Taxonomy" id="706552"/>
    <lineage>
        <taxon>Eukaryota</taxon>
        <taxon>Viridiplantae</taxon>
        <taxon>Chlorophyta</taxon>
        <taxon>core chlorophytes</taxon>
        <taxon>Trebouxiophyceae</taxon>
        <taxon>Trebouxiales</taxon>
        <taxon>Trebouxiaceae</taxon>
        <taxon>Symbiochloris</taxon>
    </lineage>
</organism>
<evidence type="ECO:0000313" key="4">
    <source>
        <dbReference type="Proteomes" id="UP001465755"/>
    </source>
</evidence>
<evidence type="ECO:0000313" key="3">
    <source>
        <dbReference type="EMBL" id="KAK9794945.1"/>
    </source>
</evidence>
<feature type="region of interest" description="Disordered" evidence="1">
    <location>
        <begin position="143"/>
        <end position="166"/>
    </location>
</feature>
<dbReference type="PANTHER" id="PTHR12298:SF4">
    <property type="entry name" value="PROGRAMMED CELL DEATH PROTEIN 2"/>
    <property type="match status" value="1"/>
</dbReference>
<name>A0AAW1NWM3_9CHLO</name>
<feature type="region of interest" description="Disordered" evidence="1">
    <location>
        <begin position="1"/>
        <end position="39"/>
    </location>
</feature>
<accession>A0AAW1NWM3</accession>
<dbReference type="EMBL" id="JALJOQ010000133">
    <property type="protein sequence ID" value="KAK9794945.1"/>
    <property type="molecule type" value="Genomic_DNA"/>
</dbReference>
<reference evidence="3 4" key="1">
    <citation type="journal article" date="2024" name="Nat. Commun.">
        <title>Phylogenomics reveals the evolutionary origins of lichenization in chlorophyte algae.</title>
        <authorList>
            <person name="Puginier C."/>
            <person name="Libourel C."/>
            <person name="Otte J."/>
            <person name="Skaloud P."/>
            <person name="Haon M."/>
            <person name="Grisel S."/>
            <person name="Petersen M."/>
            <person name="Berrin J.G."/>
            <person name="Delaux P.M."/>
            <person name="Dal Grande F."/>
            <person name="Keller J."/>
        </authorList>
    </citation>
    <scope>NUCLEOTIDE SEQUENCE [LARGE SCALE GENOMIC DNA]</scope>
    <source>
        <strain evidence="3 4">SAG 2036</strain>
    </source>
</reference>
<evidence type="ECO:0000256" key="1">
    <source>
        <dbReference type="SAM" id="MobiDB-lite"/>
    </source>
</evidence>
<dbReference type="GO" id="GO:0005737">
    <property type="term" value="C:cytoplasm"/>
    <property type="evidence" value="ECO:0007669"/>
    <property type="project" value="InterPro"/>
</dbReference>
<keyword evidence="4" id="KW-1185">Reference proteome</keyword>
<evidence type="ECO:0000259" key="2">
    <source>
        <dbReference type="Pfam" id="PF04194"/>
    </source>
</evidence>
<sequence>MSSAYIKPGESVAPTPLLASDPGLDNQSTMSQHSDDEQDVDEQWMLGFAEPADAHDLLRHRFRSKVGGRPAWLNPEQLPSSALLRCSVSGQPLHFLLQVYAPIDDAPPSAFHRFIFVFISAAGNKLSQPGAVKAFRCQLPRHNPFYSSDPDPAELPKQVQQPPKSDPWNVAEAEAALREGQSPPGLQGMHLYPEYELVVEPEEASLDDLGAAMQHHSVGNGDEGEALDDVSASVMDSVEAQATPAQQQYARFAAKIASAPEQVIRYRFAREVKPLCPGTTSPPGPGAIPACPHCHSARQFEFQVMPQMIHYLGVDADAATSPDWGTIAVYSCPRSCATSEAYTEEHVWVQPPDS</sequence>
<proteinExistence type="predicted"/>
<feature type="domain" description="Programmed cell death protein 2 C-terminal" evidence="2">
    <location>
        <begin position="247"/>
        <end position="350"/>
    </location>
</feature>
<dbReference type="Proteomes" id="UP001465755">
    <property type="component" value="Unassembled WGS sequence"/>
</dbReference>
<comment type="caution">
    <text evidence="3">The sequence shown here is derived from an EMBL/GenBank/DDBJ whole genome shotgun (WGS) entry which is preliminary data.</text>
</comment>
<dbReference type="InterPro" id="IPR007320">
    <property type="entry name" value="PDCD2_C"/>
</dbReference>
<gene>
    <name evidence="3" type="ORF">WJX73_007647</name>
</gene>
<protein>
    <recommendedName>
        <fullName evidence="2">Programmed cell death protein 2 C-terminal domain-containing protein</fullName>
    </recommendedName>
</protein>
<dbReference type="Pfam" id="PF04194">
    <property type="entry name" value="PDCD2_C"/>
    <property type="match status" value="1"/>
</dbReference>
<dbReference type="AlphaFoldDB" id="A0AAW1NWM3"/>